<dbReference type="Proteomes" id="UP000177169">
    <property type="component" value="Unassembled WGS sequence"/>
</dbReference>
<evidence type="ECO:0000256" key="2">
    <source>
        <dbReference type="ARBA" id="ARBA00009840"/>
    </source>
</evidence>
<comment type="function">
    <text evidence="1">Involved in DNA recombination.</text>
</comment>
<dbReference type="EMBL" id="MGGR01000016">
    <property type="protein sequence ID" value="OGM33587.1"/>
    <property type="molecule type" value="Genomic_DNA"/>
</dbReference>
<evidence type="ECO:0000256" key="5">
    <source>
        <dbReference type="SAM" id="Coils"/>
    </source>
</evidence>
<evidence type="ECO:0000256" key="1">
    <source>
        <dbReference type="ARBA" id="ARBA00003416"/>
    </source>
</evidence>
<dbReference type="PANTHER" id="PTHR30563:SF0">
    <property type="entry name" value="DNA RECOMBINATION PROTEIN RMUC"/>
    <property type="match status" value="1"/>
</dbReference>
<protein>
    <recommendedName>
        <fullName evidence="9">DNA recombination protein RmuC</fullName>
    </recommendedName>
</protein>
<dbReference type="AlphaFoldDB" id="A0A1F7Z233"/>
<dbReference type="STRING" id="1802505.A3D01_01370"/>
<evidence type="ECO:0000313" key="8">
    <source>
        <dbReference type="Proteomes" id="UP000177169"/>
    </source>
</evidence>
<evidence type="ECO:0000256" key="4">
    <source>
        <dbReference type="ARBA" id="ARBA00023172"/>
    </source>
</evidence>
<keyword evidence="3 5" id="KW-0175">Coiled coil</keyword>
<reference evidence="7 8" key="1">
    <citation type="journal article" date="2016" name="Nat. Commun.">
        <title>Thousands of microbial genomes shed light on interconnected biogeochemical processes in an aquifer system.</title>
        <authorList>
            <person name="Anantharaman K."/>
            <person name="Brown C.T."/>
            <person name="Hug L.A."/>
            <person name="Sharon I."/>
            <person name="Castelle C.J."/>
            <person name="Probst A.J."/>
            <person name="Thomas B.C."/>
            <person name="Singh A."/>
            <person name="Wilkins M.J."/>
            <person name="Karaoz U."/>
            <person name="Brodie E.L."/>
            <person name="Williams K.H."/>
            <person name="Hubbard S.S."/>
            <person name="Banfield J.F."/>
        </authorList>
    </citation>
    <scope>NUCLEOTIDE SEQUENCE [LARGE SCALE GENOMIC DNA]</scope>
</reference>
<dbReference type="InterPro" id="IPR003798">
    <property type="entry name" value="DNA_recombination_RmuC"/>
</dbReference>
<keyword evidence="4" id="KW-0233">DNA recombination</keyword>
<sequence>MVKLQNMDATLTLIIFVLGLGLVIWFINKKLSDLAEKQKPSEELLEIIKMLQTGSKEDRKALLDSLQKNTQSLNERLDNAARVISQVQRNLGEMSEVGKGIRTLQEFLQSPKLRGGLGEEVLKEMIGQTFPKNAFHLQYPFKSGVKVDAVLKTEAGLLCIDSKFPMENFNLMLKGETEVQRNAGKKQFASDVKKHIEDISRKYILPEEGTMDFALMYIPSEAVYYEVVNIQELSNYARKLRVYPVSPNTLYAHLQVLLLSFEGKDLEAKSREVFRILRAIQKDYSKVYDNLGVLQKHLNNAYNMMSSVITSFTQLGQKITSTQSLGQGIKKETKELEE</sequence>
<keyword evidence="6" id="KW-0812">Transmembrane</keyword>
<dbReference type="GO" id="GO:0006310">
    <property type="term" value="P:DNA recombination"/>
    <property type="evidence" value="ECO:0007669"/>
    <property type="project" value="UniProtKB-KW"/>
</dbReference>
<evidence type="ECO:0000256" key="3">
    <source>
        <dbReference type="ARBA" id="ARBA00023054"/>
    </source>
</evidence>
<organism evidence="7 8">
    <name type="scientific">Candidatus Woesebacteria bacterium RIFCSPHIGHO2_02_FULL_39_13</name>
    <dbReference type="NCBI Taxonomy" id="1802505"/>
    <lineage>
        <taxon>Bacteria</taxon>
        <taxon>Candidatus Woeseibacteriota</taxon>
    </lineage>
</organism>
<proteinExistence type="inferred from homology"/>
<comment type="similarity">
    <text evidence="2">Belongs to the RmuC family.</text>
</comment>
<comment type="caution">
    <text evidence="7">The sequence shown here is derived from an EMBL/GenBank/DDBJ whole genome shotgun (WGS) entry which is preliminary data.</text>
</comment>
<keyword evidence="6" id="KW-0472">Membrane</keyword>
<accession>A0A1F7Z233</accession>
<evidence type="ECO:0000313" key="7">
    <source>
        <dbReference type="EMBL" id="OGM33587.1"/>
    </source>
</evidence>
<dbReference type="Pfam" id="PF02646">
    <property type="entry name" value="RmuC"/>
    <property type="match status" value="1"/>
</dbReference>
<dbReference type="PANTHER" id="PTHR30563">
    <property type="entry name" value="DNA RECOMBINATION PROTEIN RMUC"/>
    <property type="match status" value="1"/>
</dbReference>
<evidence type="ECO:0000256" key="6">
    <source>
        <dbReference type="SAM" id="Phobius"/>
    </source>
</evidence>
<keyword evidence="6" id="KW-1133">Transmembrane helix</keyword>
<feature type="transmembrane region" description="Helical" evidence="6">
    <location>
        <begin position="9"/>
        <end position="27"/>
    </location>
</feature>
<evidence type="ECO:0008006" key="9">
    <source>
        <dbReference type="Google" id="ProtNLM"/>
    </source>
</evidence>
<gene>
    <name evidence="7" type="ORF">A3D01_01370</name>
</gene>
<name>A0A1F7Z233_9BACT</name>
<feature type="coiled-coil region" evidence="5">
    <location>
        <begin position="56"/>
        <end position="90"/>
    </location>
</feature>